<dbReference type="OrthoDB" id="4016818at2"/>
<dbReference type="Pfam" id="PF00583">
    <property type="entry name" value="Acetyltransf_1"/>
    <property type="match status" value="2"/>
</dbReference>
<reference evidence="2" key="1">
    <citation type="submission" date="2020-08" db="EMBL/GenBank/DDBJ databases">
        <title>Whole genome shotgun sequence of Actinocatenispora sera NBRC 101916.</title>
        <authorList>
            <person name="Komaki H."/>
            <person name="Tamura T."/>
        </authorList>
    </citation>
    <scope>NUCLEOTIDE SEQUENCE</scope>
    <source>
        <strain evidence="2">NBRC 101916</strain>
    </source>
</reference>
<dbReference type="PANTHER" id="PTHR43617">
    <property type="entry name" value="L-AMINO ACID N-ACETYLTRANSFERASE"/>
    <property type="match status" value="1"/>
</dbReference>
<feature type="domain" description="N-acetyltransferase" evidence="1">
    <location>
        <begin position="5"/>
        <end position="152"/>
    </location>
</feature>
<dbReference type="KEGG" id="aser:Asera_04230"/>
<evidence type="ECO:0000259" key="1">
    <source>
        <dbReference type="PROSITE" id="PS51186"/>
    </source>
</evidence>
<dbReference type="GO" id="GO:0016747">
    <property type="term" value="F:acyltransferase activity, transferring groups other than amino-acyl groups"/>
    <property type="evidence" value="ECO:0007669"/>
    <property type="project" value="InterPro"/>
</dbReference>
<dbReference type="SUPFAM" id="SSF55729">
    <property type="entry name" value="Acyl-CoA N-acyltransferases (Nat)"/>
    <property type="match status" value="2"/>
</dbReference>
<dbReference type="InterPro" id="IPR050276">
    <property type="entry name" value="MshD_Acetyltransferase"/>
</dbReference>
<dbReference type="RefSeq" id="WP_030448843.1">
    <property type="nucleotide sequence ID" value="NZ_AP023354.1"/>
</dbReference>
<protein>
    <recommendedName>
        <fullName evidence="1">N-acetyltransferase domain-containing protein</fullName>
    </recommendedName>
</protein>
<gene>
    <name evidence="2" type="ORF">Asera_04230</name>
</gene>
<dbReference type="AlphaFoldDB" id="A0A810KUH3"/>
<dbReference type="PROSITE" id="PS51186">
    <property type="entry name" value="GNAT"/>
    <property type="match status" value="2"/>
</dbReference>
<dbReference type="CDD" id="cd04301">
    <property type="entry name" value="NAT_SF"/>
    <property type="match status" value="2"/>
</dbReference>
<sequence length="297" mass="31765">MADPVPAVTAVEPDPAGFAPLAARALTHDGAEAAEILTRLATPPAGRHGVWLRAGDAGVVLVSRNDKDSAVAHVDLLAVDPGSRRRGIGTALLRAAEQAAAGFGARELRFMGNPPCYAWPGIDVRYTPAICLVEAAGYERFRTAQNMIADLTTADLSTVDDEARLAAQGVSIRKATQDELPALRAWAERVFNATWAWEIEQSVLAPGAGCHVAWRDGAVLAFAGHGANRPSWFGPMGTDPDARNLGLGKVLLRRCLAAQRDAGLESAQIGWVGPIPFYARTVAARIDRVFWLYRKEI</sequence>
<feature type="domain" description="N-acetyltransferase" evidence="1">
    <location>
        <begin position="170"/>
        <end position="297"/>
    </location>
</feature>
<dbReference type="InterPro" id="IPR000182">
    <property type="entry name" value="GNAT_dom"/>
</dbReference>
<evidence type="ECO:0000313" key="2">
    <source>
        <dbReference type="EMBL" id="BCJ26315.1"/>
    </source>
</evidence>
<keyword evidence="3" id="KW-1185">Reference proteome</keyword>
<dbReference type="InterPro" id="IPR016181">
    <property type="entry name" value="Acyl_CoA_acyltransferase"/>
</dbReference>
<evidence type="ECO:0000313" key="3">
    <source>
        <dbReference type="Proteomes" id="UP000680750"/>
    </source>
</evidence>
<proteinExistence type="predicted"/>
<accession>A0A810KUH3</accession>
<name>A0A810KUH3_9ACTN</name>
<dbReference type="EMBL" id="AP023354">
    <property type="protein sequence ID" value="BCJ26315.1"/>
    <property type="molecule type" value="Genomic_DNA"/>
</dbReference>
<organism evidence="2 3">
    <name type="scientific">Actinocatenispora sera</name>
    <dbReference type="NCBI Taxonomy" id="390989"/>
    <lineage>
        <taxon>Bacteria</taxon>
        <taxon>Bacillati</taxon>
        <taxon>Actinomycetota</taxon>
        <taxon>Actinomycetes</taxon>
        <taxon>Micromonosporales</taxon>
        <taxon>Micromonosporaceae</taxon>
        <taxon>Actinocatenispora</taxon>
    </lineage>
</organism>
<dbReference type="Proteomes" id="UP000680750">
    <property type="component" value="Chromosome"/>
</dbReference>
<dbReference type="Gene3D" id="3.40.630.30">
    <property type="match status" value="1"/>
</dbReference>